<reference evidence="1 2" key="1">
    <citation type="submission" date="2021-03" db="EMBL/GenBank/DDBJ databases">
        <title>Genomic Encyclopedia of Type Strains, Phase IV (KMG-IV): sequencing the most valuable type-strain genomes for metagenomic binning, comparative biology and taxonomic classification.</title>
        <authorList>
            <person name="Goeker M."/>
        </authorList>
    </citation>
    <scope>NUCLEOTIDE SEQUENCE [LARGE SCALE GENOMIC DNA]</scope>
    <source>
        <strain evidence="1 2">DSM 28650</strain>
    </source>
</reference>
<evidence type="ECO:0000313" key="2">
    <source>
        <dbReference type="Proteomes" id="UP001519308"/>
    </source>
</evidence>
<name>A0ABS4K7M3_9CLOT</name>
<evidence type="ECO:0000313" key="1">
    <source>
        <dbReference type="EMBL" id="MBP2023768.1"/>
    </source>
</evidence>
<dbReference type="Proteomes" id="UP001519308">
    <property type="component" value="Unassembled WGS sequence"/>
</dbReference>
<protein>
    <recommendedName>
        <fullName evidence="3">DUF3137 domain-containing protein</fullName>
    </recommendedName>
</protein>
<evidence type="ECO:0008006" key="3">
    <source>
        <dbReference type="Google" id="ProtNLM"/>
    </source>
</evidence>
<gene>
    <name evidence="1" type="ORF">J2Z44_003610</name>
</gene>
<sequence length="199" mass="23099">MGLFGPSKKEIWQQLANEIQADYINNGFWSGDRVEAHVDNWIIILDTYTVSTGKSSITYTRMRAPFINFSNFYFKIYRAGFFSGLGKILGMEDINIGYEEFDEDFVIKSNNEEKIKQLFSDKTIRDLVEMQPQINLEIKDDEGYFFKHFPEGVDELYFEVTGVMKDIDRLKELYELFAEVLKELCSMGLASAENPEVVI</sequence>
<dbReference type="EMBL" id="JAGGLL010000037">
    <property type="protein sequence ID" value="MBP2023768.1"/>
    <property type="molecule type" value="Genomic_DNA"/>
</dbReference>
<dbReference type="RefSeq" id="WP_021282995.1">
    <property type="nucleotide sequence ID" value="NZ_JAGGLL010000037.1"/>
</dbReference>
<accession>A0ABS4K7M3</accession>
<keyword evidence="2" id="KW-1185">Reference proteome</keyword>
<organism evidence="1 2">
    <name type="scientific">Clostridium punense</name>
    <dbReference type="NCBI Taxonomy" id="1054297"/>
    <lineage>
        <taxon>Bacteria</taxon>
        <taxon>Bacillati</taxon>
        <taxon>Bacillota</taxon>
        <taxon>Clostridia</taxon>
        <taxon>Eubacteriales</taxon>
        <taxon>Clostridiaceae</taxon>
        <taxon>Clostridium</taxon>
    </lineage>
</organism>
<comment type="caution">
    <text evidence="1">The sequence shown here is derived from an EMBL/GenBank/DDBJ whole genome shotgun (WGS) entry which is preliminary data.</text>
</comment>
<proteinExistence type="predicted"/>